<evidence type="ECO:0000313" key="2">
    <source>
        <dbReference type="EMBL" id="SIT34816.1"/>
    </source>
</evidence>
<dbReference type="Pfam" id="PF14279">
    <property type="entry name" value="HNH_5"/>
    <property type="match status" value="1"/>
</dbReference>
<sequence length="367" mass="42303">MSTVCVPPGFEEHAKLFFRIYDLESSHTCPEMKMTGLKPKTSRRCRFCGNSYSPNTKFRKDAHLFPNLLGNRYLVSDFECDRCNSTFSKYENDLANFLGASRVLNDVKGKEKIKFVSPEKSLRAEKTNLSNIQEGILPEGLLFDRDNISDQTFTFDKNTGQAKITYTKPSYRPINVYKIFLKMALSCIKEEDTKYFKRTLEILMTKELDGSIESLCTMGVYTQHIAGGYPAPIGFLYRRKDTTSFIYPAYVFALYFQNYIYQMFIPYCIFDLPLYFKSAIPYIWSPPVFSTEVEIPKITYSPINLGRTDMVKGEKHSVNFKVSQDELTNIVRYDPATKTTEASQLDLENAKGIFFIDENARINIPKE</sequence>
<evidence type="ECO:0000259" key="1">
    <source>
        <dbReference type="Pfam" id="PF14279"/>
    </source>
</evidence>
<keyword evidence="2" id="KW-0540">Nuclease</keyword>
<reference evidence="3" key="1">
    <citation type="submission" date="2017-01" db="EMBL/GenBank/DDBJ databases">
        <authorList>
            <person name="Varghese N."/>
            <person name="Submissions S."/>
        </authorList>
    </citation>
    <scope>NUCLEOTIDE SEQUENCE [LARGE SCALE GENOMIC DNA]</scope>
    <source>
        <strain evidence="3">DSM 21054</strain>
    </source>
</reference>
<keyword evidence="2" id="KW-0378">Hydrolase</keyword>
<dbReference type="AlphaFoldDB" id="A0A173MH11"/>
<dbReference type="InterPro" id="IPR029471">
    <property type="entry name" value="HNH_5"/>
</dbReference>
<protein>
    <submittedName>
        <fullName evidence="2">HNH endonuclease</fullName>
    </submittedName>
</protein>
<dbReference type="GO" id="GO:0004519">
    <property type="term" value="F:endonuclease activity"/>
    <property type="evidence" value="ECO:0007669"/>
    <property type="project" value="UniProtKB-KW"/>
</dbReference>
<gene>
    <name evidence="2" type="ORF">SAMN05421788_1252</name>
</gene>
<dbReference type="Proteomes" id="UP000186917">
    <property type="component" value="Unassembled WGS sequence"/>
</dbReference>
<name>A0A173MH11_9BACT</name>
<dbReference type="RefSeq" id="WP_076383025.1">
    <property type="nucleotide sequence ID" value="NZ_AP017422.1"/>
</dbReference>
<dbReference type="KEGG" id="fln:FLA_2728"/>
<feature type="domain" description="HNH endonuclease 5" evidence="1">
    <location>
        <begin position="45"/>
        <end position="88"/>
    </location>
</feature>
<organism evidence="2 3">
    <name type="scientific">Filimonas lacunae</name>
    <dbReference type="NCBI Taxonomy" id="477680"/>
    <lineage>
        <taxon>Bacteria</taxon>
        <taxon>Pseudomonadati</taxon>
        <taxon>Bacteroidota</taxon>
        <taxon>Chitinophagia</taxon>
        <taxon>Chitinophagales</taxon>
        <taxon>Chitinophagaceae</taxon>
        <taxon>Filimonas</taxon>
    </lineage>
</organism>
<dbReference type="EMBL" id="FTOR01000025">
    <property type="protein sequence ID" value="SIT34816.1"/>
    <property type="molecule type" value="Genomic_DNA"/>
</dbReference>
<evidence type="ECO:0000313" key="3">
    <source>
        <dbReference type="Proteomes" id="UP000186917"/>
    </source>
</evidence>
<proteinExistence type="predicted"/>
<keyword evidence="2" id="KW-0255">Endonuclease</keyword>
<accession>A0A173MH11</accession>
<keyword evidence="3" id="KW-1185">Reference proteome</keyword>
<dbReference type="OrthoDB" id="255953at2"/>